<gene>
    <name evidence="2" type="ORF">ILYODFUR_027867</name>
</gene>
<accession>A0ABV0UVV6</accession>
<evidence type="ECO:0000256" key="1">
    <source>
        <dbReference type="SAM" id="Phobius"/>
    </source>
</evidence>
<evidence type="ECO:0000313" key="3">
    <source>
        <dbReference type="Proteomes" id="UP001482620"/>
    </source>
</evidence>
<sequence>MDNKTIFRETFSLEWEKGGFGSNDLCTLCSPVNLALIKYLCFLVELLTLLPLLGFSLPVSDDIQPIAAWRNCCLCVCLTQSELDDPSSFRFALSTLCFSFMVSLINYDARSLS</sequence>
<keyword evidence="1" id="KW-0812">Transmembrane</keyword>
<dbReference type="EMBL" id="JAHRIQ010084825">
    <property type="protein sequence ID" value="MEQ2249302.1"/>
    <property type="molecule type" value="Genomic_DNA"/>
</dbReference>
<feature type="transmembrane region" description="Helical" evidence="1">
    <location>
        <begin position="39"/>
        <end position="59"/>
    </location>
</feature>
<evidence type="ECO:0000313" key="2">
    <source>
        <dbReference type="EMBL" id="MEQ2249302.1"/>
    </source>
</evidence>
<keyword evidence="3" id="KW-1185">Reference proteome</keyword>
<proteinExistence type="predicted"/>
<keyword evidence="1" id="KW-1133">Transmembrane helix</keyword>
<protein>
    <submittedName>
        <fullName evidence="2">Uncharacterized protein</fullName>
    </submittedName>
</protein>
<name>A0ABV0UVV6_9TELE</name>
<keyword evidence="1" id="KW-0472">Membrane</keyword>
<comment type="caution">
    <text evidence="2">The sequence shown here is derived from an EMBL/GenBank/DDBJ whole genome shotgun (WGS) entry which is preliminary data.</text>
</comment>
<dbReference type="Proteomes" id="UP001482620">
    <property type="component" value="Unassembled WGS sequence"/>
</dbReference>
<reference evidence="2 3" key="1">
    <citation type="submission" date="2021-06" db="EMBL/GenBank/DDBJ databases">
        <authorList>
            <person name="Palmer J.M."/>
        </authorList>
    </citation>
    <scope>NUCLEOTIDE SEQUENCE [LARGE SCALE GENOMIC DNA]</scope>
    <source>
        <strain evidence="3">if_2019</strain>
        <tissue evidence="2">Muscle</tissue>
    </source>
</reference>
<feature type="transmembrane region" description="Helical" evidence="1">
    <location>
        <begin position="88"/>
        <end position="107"/>
    </location>
</feature>
<organism evidence="2 3">
    <name type="scientific">Ilyodon furcidens</name>
    <name type="common">goldbreast splitfin</name>
    <dbReference type="NCBI Taxonomy" id="33524"/>
    <lineage>
        <taxon>Eukaryota</taxon>
        <taxon>Metazoa</taxon>
        <taxon>Chordata</taxon>
        <taxon>Craniata</taxon>
        <taxon>Vertebrata</taxon>
        <taxon>Euteleostomi</taxon>
        <taxon>Actinopterygii</taxon>
        <taxon>Neopterygii</taxon>
        <taxon>Teleostei</taxon>
        <taxon>Neoteleostei</taxon>
        <taxon>Acanthomorphata</taxon>
        <taxon>Ovalentaria</taxon>
        <taxon>Atherinomorphae</taxon>
        <taxon>Cyprinodontiformes</taxon>
        <taxon>Goodeidae</taxon>
        <taxon>Ilyodon</taxon>
    </lineage>
</organism>